<dbReference type="InterPro" id="IPR045306">
    <property type="entry name" value="SDH-like"/>
</dbReference>
<keyword evidence="13" id="KW-1185">Reference proteome</keyword>
<keyword evidence="4 8" id="KW-0479">Metal-binding</keyword>
<dbReference type="PANTHER" id="PTHR43161:SF25">
    <property type="entry name" value="ALCOHOL DEHYDROGENASE, PUTATIVE (AFU_ORTHOLOGUE AFUA_1G14390)-RELATED"/>
    <property type="match status" value="1"/>
</dbReference>
<dbReference type="PANTHER" id="PTHR43161">
    <property type="entry name" value="SORBITOL DEHYDROGENASE"/>
    <property type="match status" value="1"/>
</dbReference>
<proteinExistence type="inferred from homology"/>
<comment type="cofactor">
    <cofactor evidence="1 8">
        <name>Zn(2+)</name>
        <dbReference type="ChEBI" id="CHEBI:29105"/>
    </cofactor>
</comment>
<evidence type="ECO:0000313" key="13">
    <source>
        <dbReference type="Proteomes" id="UP001451303"/>
    </source>
</evidence>
<evidence type="ECO:0000256" key="1">
    <source>
        <dbReference type="ARBA" id="ARBA00001947"/>
    </source>
</evidence>
<gene>
    <name evidence="12" type="ORF">QR685DRAFT_314494</name>
</gene>
<keyword evidence="7" id="KW-0520">NAD</keyword>
<feature type="domain" description="Alcohol dehydrogenase-like N-terminal" evidence="11">
    <location>
        <begin position="28"/>
        <end position="182"/>
    </location>
</feature>
<dbReference type="Pfam" id="PF08240">
    <property type="entry name" value="ADH_N"/>
    <property type="match status" value="1"/>
</dbReference>
<accession>A0ABR3DA86</accession>
<dbReference type="EMBL" id="JAVLET010000006">
    <property type="protein sequence ID" value="KAL0468783.1"/>
    <property type="molecule type" value="Genomic_DNA"/>
</dbReference>
<name>A0ABR3DA86_NEUIN</name>
<reference evidence="12 13" key="1">
    <citation type="submission" date="2023-09" db="EMBL/GenBank/DDBJ databases">
        <title>Multi-omics analysis of a traditional fermented food reveals byproduct-associated fungal strains for waste-to-food upcycling.</title>
        <authorList>
            <consortium name="Lawrence Berkeley National Laboratory"/>
            <person name="Rekdal V.M."/>
            <person name="Villalobos-Escobedo J.M."/>
            <person name="Rodriguez-Valeron N."/>
            <person name="Garcia M.O."/>
            <person name="Vasquez D.P."/>
            <person name="Damayanti I."/>
            <person name="Sorensen P.M."/>
            <person name="Baidoo E.E."/>
            <person name="De Carvalho A.C."/>
            <person name="Riley R."/>
            <person name="Lipzen A."/>
            <person name="He G."/>
            <person name="Yan M."/>
            <person name="Haridas S."/>
            <person name="Daum C."/>
            <person name="Yoshinaga Y."/>
            <person name="Ng V."/>
            <person name="Grigoriev I.V."/>
            <person name="Munk R."/>
            <person name="Nuraida L."/>
            <person name="Wijaya C.H."/>
            <person name="Morales P.-C."/>
            <person name="Keasling J.D."/>
        </authorList>
    </citation>
    <scope>NUCLEOTIDE SEQUENCE [LARGE SCALE GENOMIC DNA]</scope>
    <source>
        <strain evidence="12 13">FGSC 2613</strain>
    </source>
</reference>
<evidence type="ECO:0000259" key="11">
    <source>
        <dbReference type="Pfam" id="PF08240"/>
    </source>
</evidence>
<evidence type="ECO:0000256" key="3">
    <source>
        <dbReference type="ARBA" id="ARBA00008072"/>
    </source>
</evidence>
<comment type="similarity">
    <text evidence="3 8">Belongs to the zinc-containing alcohol dehydrogenase family.</text>
</comment>
<evidence type="ECO:0000256" key="2">
    <source>
        <dbReference type="ARBA" id="ARBA00004921"/>
    </source>
</evidence>
<dbReference type="CDD" id="cd05285">
    <property type="entry name" value="sorbitol_DH"/>
    <property type="match status" value="1"/>
</dbReference>
<evidence type="ECO:0000256" key="4">
    <source>
        <dbReference type="ARBA" id="ARBA00022723"/>
    </source>
</evidence>
<dbReference type="Proteomes" id="UP001451303">
    <property type="component" value="Unassembled WGS sequence"/>
</dbReference>
<organism evidence="12 13">
    <name type="scientific">Neurospora intermedia</name>
    <dbReference type="NCBI Taxonomy" id="5142"/>
    <lineage>
        <taxon>Eukaryota</taxon>
        <taxon>Fungi</taxon>
        <taxon>Dikarya</taxon>
        <taxon>Ascomycota</taxon>
        <taxon>Pezizomycotina</taxon>
        <taxon>Sordariomycetes</taxon>
        <taxon>Sordariomycetidae</taxon>
        <taxon>Sordariales</taxon>
        <taxon>Sordariaceae</taxon>
        <taxon>Neurospora</taxon>
    </lineage>
</organism>
<dbReference type="InterPro" id="IPR013149">
    <property type="entry name" value="ADH-like_C"/>
</dbReference>
<dbReference type="SUPFAM" id="SSF50129">
    <property type="entry name" value="GroES-like"/>
    <property type="match status" value="1"/>
</dbReference>
<dbReference type="Gene3D" id="3.40.50.720">
    <property type="entry name" value="NAD(P)-binding Rossmann-like Domain"/>
    <property type="match status" value="1"/>
</dbReference>
<dbReference type="InterPro" id="IPR036291">
    <property type="entry name" value="NAD(P)-bd_dom_sf"/>
</dbReference>
<comment type="pathway">
    <text evidence="2">Carbohydrate degradation.</text>
</comment>
<keyword evidence="5 8" id="KW-0862">Zinc</keyword>
<dbReference type="SUPFAM" id="SSF51735">
    <property type="entry name" value="NAD(P)-binding Rossmann-fold domains"/>
    <property type="match status" value="1"/>
</dbReference>
<evidence type="ECO:0000256" key="8">
    <source>
        <dbReference type="RuleBase" id="RU361277"/>
    </source>
</evidence>
<dbReference type="Gene3D" id="3.90.180.10">
    <property type="entry name" value="Medium-chain alcohol dehydrogenases, catalytic domain"/>
    <property type="match status" value="1"/>
</dbReference>
<feature type="domain" description="Alcohol dehydrogenase-like C-terminal" evidence="10">
    <location>
        <begin position="231"/>
        <end position="383"/>
    </location>
</feature>
<dbReference type="InterPro" id="IPR013154">
    <property type="entry name" value="ADH-like_N"/>
</dbReference>
<dbReference type="PROSITE" id="PS00059">
    <property type="entry name" value="ADH_ZINC"/>
    <property type="match status" value="1"/>
</dbReference>
<evidence type="ECO:0000256" key="6">
    <source>
        <dbReference type="ARBA" id="ARBA00023002"/>
    </source>
</evidence>
<evidence type="ECO:0000256" key="5">
    <source>
        <dbReference type="ARBA" id="ARBA00022833"/>
    </source>
</evidence>
<evidence type="ECO:0000256" key="7">
    <source>
        <dbReference type="ARBA" id="ARBA00023027"/>
    </source>
</evidence>
<sequence length="431" mass="45490">MATAVKASVLHGARDLRVESRPLPTLSPTDVLISIKSTGLCGSDLHYYTHFRNGDIQVHEPLTLGHESSGIITAIGSPSVSSEYGLNVGDRVALEVGQPCEACELCCPPDDTGTPGNYYSGEKGRESGGKGGESTGTTSRYNICRAMRFRSSAKGWPQFPHAQGTLQEVVAHPAKWCHKLPESVDYTLGALAEPLAVAMHAAGRAGIHFSPSVSSSRGAARVKVLVFGAGAVGLLCAAVCKSITKGDAIVVIADIQADRVKFAVEHGFADAAVVVPISDKRPETIEEKLEYAKSVAEKVKGAELVKGLGGQVGEVNVTFECTGVESCLQSSIYVTAPGGKIMIIGMGNPIQTVPISAASLKEVDLLGVFRYANAYPKVIELLASGDPHLPDLSKLVTQRYSGLESIPMAFDMAARVKDEEGNLVLKVMIDM</sequence>
<evidence type="ECO:0000256" key="9">
    <source>
        <dbReference type="SAM" id="MobiDB-lite"/>
    </source>
</evidence>
<feature type="region of interest" description="Disordered" evidence="9">
    <location>
        <begin position="117"/>
        <end position="137"/>
    </location>
</feature>
<dbReference type="InterPro" id="IPR002328">
    <property type="entry name" value="ADH_Zn_CS"/>
</dbReference>
<protein>
    <submittedName>
        <fullName evidence="12">Chaperonin 10-like protein</fullName>
    </submittedName>
</protein>
<keyword evidence="6" id="KW-0560">Oxidoreductase</keyword>
<evidence type="ECO:0000313" key="12">
    <source>
        <dbReference type="EMBL" id="KAL0468783.1"/>
    </source>
</evidence>
<dbReference type="InterPro" id="IPR011032">
    <property type="entry name" value="GroES-like_sf"/>
</dbReference>
<dbReference type="Pfam" id="PF00107">
    <property type="entry name" value="ADH_zinc_N"/>
    <property type="match status" value="1"/>
</dbReference>
<evidence type="ECO:0000259" key="10">
    <source>
        <dbReference type="Pfam" id="PF00107"/>
    </source>
</evidence>
<comment type="caution">
    <text evidence="12">The sequence shown here is derived from an EMBL/GenBank/DDBJ whole genome shotgun (WGS) entry which is preliminary data.</text>
</comment>